<dbReference type="EMBL" id="AUZY01008998">
    <property type="protein sequence ID" value="EQD44057.1"/>
    <property type="molecule type" value="Genomic_DNA"/>
</dbReference>
<dbReference type="Pfam" id="PF01909">
    <property type="entry name" value="NTP_transf_2"/>
    <property type="match status" value="1"/>
</dbReference>
<dbReference type="GO" id="GO:0016779">
    <property type="term" value="F:nucleotidyltransferase activity"/>
    <property type="evidence" value="ECO:0007669"/>
    <property type="project" value="InterPro"/>
</dbReference>
<feature type="domain" description="Polymerase nucleotidyl transferase" evidence="1">
    <location>
        <begin position="23"/>
        <end position="76"/>
    </location>
</feature>
<gene>
    <name evidence="2" type="ORF">B1B_13657</name>
</gene>
<evidence type="ECO:0000313" key="2">
    <source>
        <dbReference type="EMBL" id="EQD44057.1"/>
    </source>
</evidence>
<comment type="caution">
    <text evidence="2">The sequence shown here is derived from an EMBL/GenBank/DDBJ whole genome shotgun (WGS) entry which is preliminary data.</text>
</comment>
<dbReference type="Gene3D" id="3.30.460.10">
    <property type="entry name" value="Beta Polymerase, domain 2"/>
    <property type="match status" value="1"/>
</dbReference>
<reference evidence="2" key="2">
    <citation type="journal article" date="2014" name="ISME J.">
        <title>Microbial stratification in low pH oxic and suboxic macroscopic growths along an acid mine drainage.</title>
        <authorList>
            <person name="Mendez-Garcia C."/>
            <person name="Mesa V."/>
            <person name="Sprenger R.R."/>
            <person name="Richter M."/>
            <person name="Diez M.S."/>
            <person name="Solano J."/>
            <person name="Bargiela R."/>
            <person name="Golyshina O.V."/>
            <person name="Manteca A."/>
            <person name="Ramos J.L."/>
            <person name="Gallego J.R."/>
            <person name="Llorente I."/>
            <person name="Martins Dos Santos V.A."/>
            <person name="Jensen O.N."/>
            <person name="Pelaez A.I."/>
            <person name="Sanchez J."/>
            <person name="Ferrer M."/>
        </authorList>
    </citation>
    <scope>NUCLEOTIDE SEQUENCE</scope>
</reference>
<evidence type="ECO:0000259" key="1">
    <source>
        <dbReference type="Pfam" id="PF01909"/>
    </source>
</evidence>
<proteinExistence type="predicted"/>
<dbReference type="SUPFAM" id="SSF81301">
    <property type="entry name" value="Nucleotidyltransferase"/>
    <property type="match status" value="1"/>
</dbReference>
<organism evidence="2">
    <name type="scientific">mine drainage metagenome</name>
    <dbReference type="NCBI Taxonomy" id="410659"/>
    <lineage>
        <taxon>unclassified sequences</taxon>
        <taxon>metagenomes</taxon>
        <taxon>ecological metagenomes</taxon>
    </lineage>
</organism>
<reference evidence="2" key="1">
    <citation type="submission" date="2013-08" db="EMBL/GenBank/DDBJ databases">
        <authorList>
            <person name="Mendez C."/>
            <person name="Richter M."/>
            <person name="Ferrer M."/>
            <person name="Sanchez J."/>
        </authorList>
    </citation>
    <scope>NUCLEOTIDE SEQUENCE</scope>
</reference>
<dbReference type="PANTHER" id="PTHR37030">
    <property type="entry name" value="NUCLEOTIDYLTRANSFERASE"/>
    <property type="match status" value="1"/>
</dbReference>
<name>T0ZI19_9ZZZZ</name>
<dbReference type="InterPro" id="IPR002934">
    <property type="entry name" value="Polymerase_NTP_transf_dom"/>
</dbReference>
<dbReference type="PANTHER" id="PTHR37030:SF1">
    <property type="entry name" value="NUCLEOTIDYLTRANSFERASE"/>
    <property type="match status" value="1"/>
</dbReference>
<accession>T0ZI19</accession>
<dbReference type="AlphaFoldDB" id="T0ZI19"/>
<sequence>MFLEMAKRKNEVFRNIDAYLESVKGVVQRVDPKGEIYLFGSVATGHYNMASDIDVLIVTHINRNLVQAELDSKNIGFLLNFI</sequence>
<protein>
    <submittedName>
        <fullName evidence="2">DNA polymerase beta subunit</fullName>
    </submittedName>
</protein>
<dbReference type="InterPro" id="IPR043519">
    <property type="entry name" value="NT_sf"/>
</dbReference>